<gene>
    <name evidence="1" type="ORF">LMG29739_05290</name>
</gene>
<proteinExistence type="predicted"/>
<reference evidence="1 2" key="1">
    <citation type="submission" date="2020-04" db="EMBL/GenBank/DDBJ databases">
        <authorList>
            <person name="De Canck E."/>
        </authorList>
    </citation>
    <scope>NUCLEOTIDE SEQUENCE [LARGE SCALE GENOMIC DNA]</scope>
    <source>
        <strain evidence="1 2">LMG 29739</strain>
    </source>
</reference>
<sequence>MFQATRTSIETTAALQAAGRTRALLIQLAPPMAPPVVMTGGAVSAACPPPPVAFVQD</sequence>
<evidence type="ECO:0000313" key="1">
    <source>
        <dbReference type="EMBL" id="CAB3768338.1"/>
    </source>
</evidence>
<dbReference type="Proteomes" id="UP000494329">
    <property type="component" value="Unassembled WGS sequence"/>
</dbReference>
<protein>
    <submittedName>
        <fullName evidence="1">Uncharacterized protein</fullName>
    </submittedName>
</protein>
<dbReference type="AlphaFoldDB" id="A0A6J5EP52"/>
<organism evidence="1 2">
    <name type="scientific">Paraburkholderia solisilvae</name>
    <dbReference type="NCBI Taxonomy" id="624376"/>
    <lineage>
        <taxon>Bacteria</taxon>
        <taxon>Pseudomonadati</taxon>
        <taxon>Pseudomonadota</taxon>
        <taxon>Betaproteobacteria</taxon>
        <taxon>Burkholderiales</taxon>
        <taxon>Burkholderiaceae</taxon>
        <taxon>Paraburkholderia</taxon>
    </lineage>
</organism>
<dbReference type="EMBL" id="CADIKF010000056">
    <property type="protein sequence ID" value="CAB3768338.1"/>
    <property type="molecule type" value="Genomic_DNA"/>
</dbReference>
<keyword evidence="2" id="KW-1185">Reference proteome</keyword>
<accession>A0A6J5EP52</accession>
<evidence type="ECO:0000313" key="2">
    <source>
        <dbReference type="Proteomes" id="UP000494329"/>
    </source>
</evidence>
<name>A0A6J5EP52_9BURK</name>